<gene>
    <name evidence="3" type="ORF">COT62_03360</name>
</gene>
<dbReference type="InterPro" id="IPR029044">
    <property type="entry name" value="Nucleotide-diphossugar_trans"/>
</dbReference>
<dbReference type="GO" id="GO:0016740">
    <property type="term" value="F:transferase activity"/>
    <property type="evidence" value="ECO:0007669"/>
    <property type="project" value="UniProtKB-KW"/>
</dbReference>
<accession>A0A2H0WS51</accession>
<evidence type="ECO:0000259" key="2">
    <source>
        <dbReference type="Pfam" id="PF13632"/>
    </source>
</evidence>
<comment type="caution">
    <text evidence="3">The sequence shown here is derived from an EMBL/GenBank/DDBJ whole genome shotgun (WGS) entry which is preliminary data.</text>
</comment>
<protein>
    <submittedName>
        <fullName evidence="3">Glycosyl transferase family 2</fullName>
    </submittedName>
</protein>
<dbReference type="EMBL" id="PEZG01000073">
    <property type="protein sequence ID" value="PIS15494.1"/>
    <property type="molecule type" value="Genomic_DNA"/>
</dbReference>
<dbReference type="AlphaFoldDB" id="A0A2H0WS51"/>
<dbReference type="Gene3D" id="3.90.550.10">
    <property type="entry name" value="Spore Coat Polysaccharide Biosynthesis Protein SpsA, Chain A"/>
    <property type="match status" value="1"/>
</dbReference>
<evidence type="ECO:0000259" key="1">
    <source>
        <dbReference type="Pfam" id="PF00535"/>
    </source>
</evidence>
<dbReference type="InterPro" id="IPR001173">
    <property type="entry name" value="Glyco_trans_2-like"/>
</dbReference>
<dbReference type="PANTHER" id="PTHR43179:SF7">
    <property type="entry name" value="RHAMNOSYLTRANSFERASE WBBL"/>
    <property type="match status" value="1"/>
</dbReference>
<dbReference type="SUPFAM" id="SSF53448">
    <property type="entry name" value="Nucleotide-diphospho-sugar transferases"/>
    <property type="match status" value="1"/>
</dbReference>
<dbReference type="Proteomes" id="UP000231198">
    <property type="component" value="Unassembled WGS sequence"/>
</dbReference>
<name>A0A2H0WS51_9BACT</name>
<keyword evidence="3" id="KW-0808">Transferase</keyword>
<evidence type="ECO:0000313" key="4">
    <source>
        <dbReference type="Proteomes" id="UP000231198"/>
    </source>
</evidence>
<reference evidence="4" key="1">
    <citation type="submission" date="2017-09" db="EMBL/GenBank/DDBJ databases">
        <title>Depth-based differentiation of microbial function through sediment-hosted aquifers and enrichment of novel symbionts in the deep terrestrial subsurface.</title>
        <authorList>
            <person name="Probst A.J."/>
            <person name="Ladd B."/>
            <person name="Jarett J.K."/>
            <person name="Geller-Mcgrath D.E."/>
            <person name="Sieber C.M.K."/>
            <person name="Emerson J.B."/>
            <person name="Anantharaman K."/>
            <person name="Thomas B.C."/>
            <person name="Malmstrom R."/>
            <person name="Stieglmeier M."/>
            <person name="Klingl A."/>
            <person name="Woyke T."/>
            <person name="Ryan C.M."/>
            <person name="Banfield J.F."/>
        </authorList>
    </citation>
    <scope>NUCLEOTIDE SEQUENCE [LARGE SCALE GENOMIC DNA]</scope>
</reference>
<dbReference type="Pfam" id="PF00535">
    <property type="entry name" value="Glycos_transf_2"/>
    <property type="match status" value="1"/>
</dbReference>
<proteinExistence type="predicted"/>
<dbReference type="Pfam" id="PF13632">
    <property type="entry name" value="Glyco_trans_2_3"/>
    <property type="match status" value="1"/>
</dbReference>
<feature type="domain" description="Glycosyltransferase 2-like" evidence="1">
    <location>
        <begin position="5"/>
        <end position="170"/>
    </location>
</feature>
<evidence type="ECO:0000313" key="3">
    <source>
        <dbReference type="EMBL" id="PIS15494.1"/>
    </source>
</evidence>
<dbReference type="PANTHER" id="PTHR43179">
    <property type="entry name" value="RHAMNOSYLTRANSFERASE WBBL"/>
    <property type="match status" value="1"/>
</dbReference>
<dbReference type="CDD" id="cd04186">
    <property type="entry name" value="GT_2_like_c"/>
    <property type="match status" value="1"/>
</dbReference>
<sequence>MQDLSIIILSYNTKEITQRCLNSLHKTLLSRTSKITYEIIIIDNGSSDGSGDMLLQWKESNMNFSHPIQVVLNKKNTGFPKGNNQGFLISNGRYILFSNSDIIWNDLSFENLIAHLDRNKDIGALTVKVVLPNGKIDPASHRGFPTIWNAFTYFFKLERIFGSIPLIGRAFGGYHLTYLDLSAIHEIDSPTGAFYLTRREILQRVGGFDEQFFMYGEDLDLSFRIKELGYKIIYYPLYSVTHLKYASGLKTKDGRIKTLTKKYFFDAMVIFYRKHYEKHNLFIVNKFVYSIIHLKNILS</sequence>
<organism evidence="3 4">
    <name type="scientific">Candidatus Roizmanbacteria bacterium CG09_land_8_20_14_0_10_41_9</name>
    <dbReference type="NCBI Taxonomy" id="1974850"/>
    <lineage>
        <taxon>Bacteria</taxon>
        <taxon>Candidatus Roizmaniibacteriota</taxon>
    </lineage>
</organism>
<feature type="domain" description="Glycosyltransferase 2-like" evidence="2">
    <location>
        <begin position="189"/>
        <end position="238"/>
    </location>
</feature>